<feature type="compositionally biased region" description="Basic and acidic residues" evidence="2">
    <location>
        <begin position="520"/>
        <end position="531"/>
    </location>
</feature>
<dbReference type="Proteomes" id="UP000549394">
    <property type="component" value="Unassembled WGS sequence"/>
</dbReference>
<keyword evidence="1" id="KW-0175">Coiled coil</keyword>
<organism evidence="3 4">
    <name type="scientific">Dimorphilus gyrociliatus</name>
    <dbReference type="NCBI Taxonomy" id="2664684"/>
    <lineage>
        <taxon>Eukaryota</taxon>
        <taxon>Metazoa</taxon>
        <taxon>Spiralia</taxon>
        <taxon>Lophotrochozoa</taxon>
        <taxon>Annelida</taxon>
        <taxon>Polychaeta</taxon>
        <taxon>Polychaeta incertae sedis</taxon>
        <taxon>Dinophilidae</taxon>
        <taxon>Dimorphilus</taxon>
    </lineage>
</organism>
<feature type="compositionally biased region" description="Acidic residues" evidence="2">
    <location>
        <begin position="657"/>
        <end position="683"/>
    </location>
</feature>
<evidence type="ECO:0000256" key="1">
    <source>
        <dbReference type="SAM" id="Coils"/>
    </source>
</evidence>
<sequence>MQNLVSGSNNCEKCHLLQRQTQSLVKTITNLKTVLFKDRPIISEANGLKEETQIQRLTSSEKQSKKNVAAVETLQKKIEELELTISASESKDKQYKSIFEDFEEKVKDYERKEKLIKQELKETKKKQKDNKDYTKTIEDLKASLQEVKKENRRILEENKRLNIQDQSIKELQETISKLTMRRDELFEANETFQQRIQLLEEANTKFHSSRKDFQDIVKPVEELTDWSNIINELKETIKQLTYEKNQQLKECQLLQKSKSHAETEVEALKIKCSKFQDELKIARDKLENERRNKNCNFAIDNQIQKQLEQLISINSENIKRHEKDRQQAEKRLQDELDTKRALEKIFFNLKNSTNVSTIQPTTSLKSQTKHILPSQLLPPLLSPATSLPPQGHGQPPQPTINSEISITTKTSPPTAVHSQTSKRQSPQKKPIPRKPISFVPSSTPLLPQPLKQHSEQEIAKQEQEGVNCTPQQQETSKHKEQEEIVEQQVQNQQDVVKQPQNVFKESSSKPPMSRQTSRKSLSDKPDYDSLQKKQSLIDPSDIFQEMLVPLCLSPLKTQSLAKEKSDTSGNSEKFENQEPTYRSVFDDSESSDQDDLDEDSDNSVEDMNVDSEENHDVELPNRANCSEDEKSIGVTSNIEHSKDDQEHKVKNNTNIAEEYDIPSDTNNIEDDENMEDDYEELEEGSQTNNIGEDEKLNKTNIAEASEETEKPCKMNNNMAAEKELIDRRKPKHREASSKIEVAGKQTSTQVTKRLKVTSTIDGSDDREKVEAASKTTNMKDNKKIETDNSQKVEAASKTTNMKDNKNIETDNSQKVEASSKITNMEDNKKIEANDRQKIEAPSKTTSIEENKKLEITKSLNISSNNSIEDVRMKEINEEDSNRHQLDKVKSENEAKNPIEKSTSNEKLLTNAKMDKTHDSIIKDSLSQETPELNVAEEYDRTLDNCISHENEKAEHKNSQQVLKDEDKDTLENYTAPILCSDDDTEEEQLVIDEGLNTIVEEWGNRQRRKNLNDDPIFKNFDENLDSSNEQTTSENTRGRQKRKMVISSSPEKDLASEISAKKPRLDVKFEKNISTSNPNVDKSSEKTLFNQNIKIDKPSETILPHFENGLELKIRISLPTLEEKNIDKFIENISTHIQDISKLVDAAFEIVAIHGKKSTLDIFHRIQSKSFNKNEWTPVLYFYEERMIIVTQHILKMLPDKMDELKTIIVPKTLEFMTVNNGDCDRKSSVIRYVAGLLRVLNEDVICKNLIVSLIETRIFSIDDLLISIAAIWPDIFNKNKECYLLKILEFSWTYKLKSRPTSYIKHRNIIRQLIQWKPQHKANLEKLLKELFEKDWPCVQHCVIIWLSLIDHRKLRTLCLEKLLSELKNSNLEDSLPAIVNICYCSRPADETFKAILDYLLERLRSCPESEFDRLKMHILKIGDLIDPERVKPEALNLIRDTS</sequence>
<feature type="compositionally biased region" description="Basic and acidic residues" evidence="2">
    <location>
        <begin position="612"/>
        <end position="631"/>
    </location>
</feature>
<proteinExistence type="predicted"/>
<feature type="compositionally biased region" description="Basic and acidic residues" evidence="2">
    <location>
        <begin position="561"/>
        <end position="576"/>
    </location>
</feature>
<name>A0A7I8VKQ4_9ANNE</name>
<protein>
    <submittedName>
        <fullName evidence="3">DgyrCDS4964</fullName>
    </submittedName>
</protein>
<evidence type="ECO:0000256" key="2">
    <source>
        <dbReference type="SAM" id="MobiDB-lite"/>
    </source>
</evidence>
<dbReference type="EMBL" id="CAJFCJ010000006">
    <property type="protein sequence ID" value="CAD5116032.1"/>
    <property type="molecule type" value="Genomic_DNA"/>
</dbReference>
<feature type="compositionally biased region" description="Polar residues" evidence="2">
    <location>
        <begin position="501"/>
        <end position="519"/>
    </location>
</feature>
<feature type="compositionally biased region" description="Basic and acidic residues" evidence="2">
    <location>
        <begin position="800"/>
        <end position="813"/>
    </location>
</feature>
<keyword evidence="4" id="KW-1185">Reference proteome</keyword>
<feature type="compositionally biased region" description="Basic and acidic residues" evidence="2">
    <location>
        <begin position="720"/>
        <end position="737"/>
    </location>
</feature>
<feature type="compositionally biased region" description="Polar residues" evidence="2">
    <location>
        <begin position="399"/>
        <end position="424"/>
    </location>
</feature>
<feature type="compositionally biased region" description="Low complexity" evidence="2">
    <location>
        <begin position="486"/>
        <end position="500"/>
    </location>
</feature>
<feature type="compositionally biased region" description="Basic and acidic residues" evidence="2">
    <location>
        <begin position="877"/>
        <end position="898"/>
    </location>
</feature>
<accession>A0A7I8VKQ4</accession>
<evidence type="ECO:0000313" key="3">
    <source>
        <dbReference type="EMBL" id="CAD5116032.1"/>
    </source>
</evidence>
<reference evidence="3 4" key="1">
    <citation type="submission" date="2020-08" db="EMBL/GenBank/DDBJ databases">
        <authorList>
            <person name="Hejnol A."/>
        </authorList>
    </citation>
    <scope>NUCLEOTIDE SEQUENCE [LARGE SCALE GENOMIC DNA]</scope>
</reference>
<feature type="coiled-coil region" evidence="1">
    <location>
        <begin position="71"/>
        <end position="345"/>
    </location>
</feature>
<feature type="compositionally biased region" description="Polar residues" evidence="2">
    <location>
        <begin position="1025"/>
        <end position="1035"/>
    </location>
</feature>
<feature type="region of interest" description="Disordered" evidence="2">
    <location>
        <begin position="559"/>
        <end position="851"/>
    </location>
</feature>
<feature type="compositionally biased region" description="Basic and acidic residues" evidence="2">
    <location>
        <begin position="1010"/>
        <end position="1021"/>
    </location>
</feature>
<feature type="compositionally biased region" description="Acidic residues" evidence="2">
    <location>
        <begin position="586"/>
        <end position="611"/>
    </location>
</feature>
<feature type="region of interest" description="Disordered" evidence="2">
    <location>
        <begin position="377"/>
        <end position="533"/>
    </location>
</feature>
<gene>
    <name evidence="3" type="ORF">DGYR_LOCUS4707</name>
</gene>
<feature type="region of interest" description="Disordered" evidence="2">
    <location>
        <begin position="1010"/>
        <end position="1055"/>
    </location>
</feature>
<feature type="compositionally biased region" description="Basic and acidic residues" evidence="2">
    <location>
        <begin position="823"/>
        <end position="851"/>
    </location>
</feature>
<feature type="region of interest" description="Disordered" evidence="2">
    <location>
        <begin position="877"/>
        <end position="912"/>
    </location>
</feature>
<feature type="compositionally biased region" description="Basic and acidic residues" evidence="2">
    <location>
        <begin position="639"/>
        <end position="649"/>
    </location>
</feature>
<feature type="compositionally biased region" description="Basic and acidic residues" evidence="2">
    <location>
        <begin position="452"/>
        <end position="463"/>
    </location>
</feature>
<feature type="compositionally biased region" description="Polar residues" evidence="2">
    <location>
        <begin position="744"/>
        <end position="761"/>
    </location>
</feature>
<evidence type="ECO:0000313" key="4">
    <source>
        <dbReference type="Proteomes" id="UP000549394"/>
    </source>
</evidence>
<comment type="caution">
    <text evidence="3">The sequence shown here is derived from an EMBL/GenBank/DDBJ whole genome shotgun (WGS) entry which is preliminary data.</text>
</comment>
<feature type="compositionally biased region" description="Polar residues" evidence="2">
    <location>
        <begin position="464"/>
        <end position="474"/>
    </location>
</feature>
<feature type="compositionally biased region" description="Basic and acidic residues" evidence="2">
    <location>
        <begin position="763"/>
        <end position="790"/>
    </location>
</feature>
<feature type="compositionally biased region" description="Low complexity" evidence="2">
    <location>
        <begin position="377"/>
        <end position="394"/>
    </location>
</feature>